<dbReference type="AlphaFoldDB" id="A0A140KNN8"/>
<accession>A0A140KNN8</accession>
<feature type="compositionally biased region" description="Basic and acidic residues" evidence="1">
    <location>
        <begin position="468"/>
        <end position="481"/>
    </location>
</feature>
<evidence type="ECO:0000256" key="1">
    <source>
        <dbReference type="SAM" id="MobiDB-lite"/>
    </source>
</evidence>
<feature type="region of interest" description="Disordered" evidence="1">
    <location>
        <begin position="194"/>
        <end position="288"/>
    </location>
</feature>
<feature type="compositionally biased region" description="Low complexity" evidence="1">
    <location>
        <begin position="562"/>
        <end position="577"/>
    </location>
</feature>
<feature type="compositionally biased region" description="Basic and acidic residues" evidence="1">
    <location>
        <begin position="488"/>
        <end position="504"/>
    </location>
</feature>
<name>A0A140KNN8_9BASI</name>
<feature type="compositionally biased region" description="Low complexity" evidence="1">
    <location>
        <begin position="194"/>
        <end position="228"/>
    </location>
</feature>
<gene>
    <name evidence="2" type="ORF">SPSC_06607</name>
</gene>
<dbReference type="EMBL" id="LK056694">
    <property type="protein sequence ID" value="CDU26413.1"/>
    <property type="molecule type" value="Genomic_DNA"/>
</dbReference>
<feature type="region of interest" description="Disordered" evidence="1">
    <location>
        <begin position="145"/>
        <end position="176"/>
    </location>
</feature>
<reference evidence="2" key="1">
    <citation type="submission" date="2014-06" db="EMBL/GenBank/DDBJ databases">
        <authorList>
            <person name="Ju J."/>
            <person name="Zhang J."/>
        </authorList>
    </citation>
    <scope>NUCLEOTIDE SEQUENCE</scope>
    <source>
        <strain evidence="2">SscI8</strain>
    </source>
</reference>
<sequence>MEASVALVPTGGICQSEEAPSTPDLQPSRYMSGESDNDSGYPTPSDMTPAAAPSGPLEALPSSTKTAKDFSIRADEEVRKIHYIDSPAQQPSTPIAAMSTGSTGGSASASATALPIPVGNASVCTSSAASVSAFLANTQETVTTPPISSANSVPKLTSHRVDSAALPGNPSSHATETTLVMPNNKASAAATSIADTTTGSTDGVPAPLTTTAPSPAASGSASTPGSTPQTYARKRGRPRKHPLPDPNAVSAKGKRKFSPDSMAATTAKKKATASAATRSAASNTGSLLSVPDLGRLIPQGSTSDNAQTFIQNNVRLFADLFVALQKQAITDDAACDAPSISDGVSQPSVEQAQSADQSDVSANTNIASAAIATPLCEDGATHVDATSAGTSTLHADIKPKPVSGPSDAIRDQVKTKMADIAKGREAIQAEMLQMRVDASFFENAQKTVDERIVVLRDRIAKHTALLQQEREATRKAREANRKAKKDRKAREKSLRDSEKKERRLAQTFAQLEREIAAEEEERRRLEQDKSSDEEADATEPRTTAANPLLAGLDKAAVAASPSEATSSAIATPSIATEPAMTPDRTIGFSDEELANVLGISTSELAGFSQTLDLAPLQAPPPSAEVDAPSSFASMLPPLDEQLGAVAEDSNADNFDVAAFLEMASSFGTPGAAAAGDSGAMQQQR</sequence>
<proteinExistence type="predicted"/>
<protein>
    <submittedName>
        <fullName evidence="2">Uncharacterized protein</fullName>
    </submittedName>
</protein>
<feature type="region of interest" description="Disordered" evidence="1">
    <location>
        <begin position="562"/>
        <end position="585"/>
    </location>
</feature>
<feature type="region of interest" description="Disordered" evidence="1">
    <location>
        <begin position="468"/>
        <end position="548"/>
    </location>
</feature>
<feature type="region of interest" description="Disordered" evidence="1">
    <location>
        <begin position="1"/>
        <end position="103"/>
    </location>
</feature>
<feature type="region of interest" description="Disordered" evidence="1">
    <location>
        <begin position="613"/>
        <end position="632"/>
    </location>
</feature>
<dbReference type="OrthoDB" id="2556077at2759"/>
<feature type="compositionally biased region" description="Basic and acidic residues" evidence="1">
    <location>
        <begin position="511"/>
        <end position="532"/>
    </location>
</feature>
<organism evidence="2">
    <name type="scientific">Sporisorium scitamineum</name>
    <dbReference type="NCBI Taxonomy" id="49012"/>
    <lineage>
        <taxon>Eukaryota</taxon>
        <taxon>Fungi</taxon>
        <taxon>Dikarya</taxon>
        <taxon>Basidiomycota</taxon>
        <taxon>Ustilaginomycotina</taxon>
        <taxon>Ustilaginomycetes</taxon>
        <taxon>Ustilaginales</taxon>
        <taxon>Ustilaginaceae</taxon>
        <taxon>Sporisorium</taxon>
    </lineage>
</organism>
<feature type="compositionally biased region" description="Basic residues" evidence="1">
    <location>
        <begin position="232"/>
        <end position="241"/>
    </location>
</feature>
<feature type="compositionally biased region" description="Basic and acidic residues" evidence="1">
    <location>
        <begin position="66"/>
        <end position="83"/>
    </location>
</feature>
<evidence type="ECO:0000313" key="2">
    <source>
        <dbReference type="EMBL" id="CDU26413.1"/>
    </source>
</evidence>
<feature type="compositionally biased region" description="Polar residues" evidence="1">
    <location>
        <begin position="145"/>
        <end position="155"/>
    </location>
</feature>
<feature type="compositionally biased region" description="Low complexity" evidence="1">
    <location>
        <begin position="272"/>
        <end position="282"/>
    </location>
</feature>